<name>A0ABV2HJ54_9HYPH</name>
<dbReference type="EMBL" id="JBEPLI010000069">
    <property type="protein sequence ID" value="MET3590575.1"/>
    <property type="molecule type" value="Genomic_DNA"/>
</dbReference>
<protein>
    <submittedName>
        <fullName evidence="2">Uncharacterized protein</fullName>
    </submittedName>
</protein>
<reference evidence="2 3" key="1">
    <citation type="submission" date="2024-06" db="EMBL/GenBank/DDBJ databases">
        <title>Genomic Encyclopedia of Type Strains, Phase IV (KMG-IV): sequencing the most valuable type-strain genomes for metagenomic binning, comparative biology and taxonomic classification.</title>
        <authorList>
            <person name="Goeker M."/>
        </authorList>
    </citation>
    <scope>NUCLEOTIDE SEQUENCE [LARGE SCALE GENOMIC DNA]</scope>
    <source>
        <strain evidence="2 3">DSM 23649</strain>
    </source>
</reference>
<feature type="non-terminal residue" evidence="2">
    <location>
        <position position="39"/>
    </location>
</feature>
<proteinExistence type="predicted"/>
<organism evidence="2 3">
    <name type="scientific">Bartonella silvatica</name>
    <dbReference type="NCBI Taxonomy" id="357760"/>
    <lineage>
        <taxon>Bacteria</taxon>
        <taxon>Pseudomonadati</taxon>
        <taxon>Pseudomonadota</taxon>
        <taxon>Alphaproteobacteria</taxon>
        <taxon>Hyphomicrobiales</taxon>
        <taxon>Bartonellaceae</taxon>
        <taxon>Bartonella</taxon>
    </lineage>
</organism>
<dbReference type="Proteomes" id="UP001549086">
    <property type="component" value="Unassembled WGS sequence"/>
</dbReference>
<evidence type="ECO:0000313" key="3">
    <source>
        <dbReference type="Proteomes" id="UP001549086"/>
    </source>
</evidence>
<feature type="region of interest" description="Disordered" evidence="1">
    <location>
        <begin position="1"/>
        <end position="28"/>
    </location>
</feature>
<sequence length="39" mass="4369">MSTHGNNEGKRQKVCPKSEIDPNDTSSHQLKIYAAKEIL</sequence>
<keyword evidence="3" id="KW-1185">Reference proteome</keyword>
<gene>
    <name evidence="2" type="ORF">ABID23_001691</name>
</gene>
<feature type="compositionally biased region" description="Basic and acidic residues" evidence="1">
    <location>
        <begin position="7"/>
        <end position="20"/>
    </location>
</feature>
<evidence type="ECO:0000256" key="1">
    <source>
        <dbReference type="SAM" id="MobiDB-lite"/>
    </source>
</evidence>
<comment type="caution">
    <text evidence="2">The sequence shown here is derived from an EMBL/GenBank/DDBJ whole genome shotgun (WGS) entry which is preliminary data.</text>
</comment>
<accession>A0ABV2HJ54</accession>
<evidence type="ECO:0000313" key="2">
    <source>
        <dbReference type="EMBL" id="MET3590575.1"/>
    </source>
</evidence>